<gene>
    <name evidence="3" type="ORF">CCMP2556_LOCUS16534</name>
    <name evidence="4" type="ORF">CCMP2556_LOCUS17886</name>
</gene>
<proteinExistence type="predicted"/>
<keyword evidence="2" id="KW-0472">Membrane</keyword>
<comment type="caution">
    <text evidence="3">The sequence shown here is derived from an EMBL/GenBank/DDBJ whole genome shotgun (WGS) entry which is preliminary data.</text>
</comment>
<feature type="transmembrane region" description="Helical" evidence="2">
    <location>
        <begin position="537"/>
        <end position="558"/>
    </location>
</feature>
<keyword evidence="2" id="KW-1133">Transmembrane helix</keyword>
<reference evidence="3 5" key="1">
    <citation type="submission" date="2024-02" db="EMBL/GenBank/DDBJ databases">
        <authorList>
            <person name="Chen Y."/>
            <person name="Shah S."/>
            <person name="Dougan E. K."/>
            <person name="Thang M."/>
            <person name="Chan C."/>
        </authorList>
    </citation>
    <scope>NUCLEOTIDE SEQUENCE [LARGE SCALE GENOMIC DNA]</scope>
</reference>
<evidence type="ECO:0000256" key="1">
    <source>
        <dbReference type="SAM" id="MobiDB-lite"/>
    </source>
</evidence>
<feature type="region of interest" description="Disordered" evidence="1">
    <location>
        <begin position="1"/>
        <end position="20"/>
    </location>
</feature>
<sequence>MEELQRHLREASGSLEKVQSTQAKHSLVLEELHSLILDLKALAESKQNGHFMEIPIPKDPPLLPGLLDEPLGPAVQKNPKGKRRTAATLSKVSEELTELGEGRCAASARPKVEVESRVIQRNRNPHASTLLGLFTSPRSRTPTVSMDDLEAQTARDLLSSHTRELPTVPVFHEENEDVNDTSEPILNFDSQDPVHFRGVVAGSCASQGLGQLQKSQSAVEFSNANGVDAQPPKVKTMSRMGSMERQEILGDNPRHLDLDELQDKHDAKARSLANSNTASKGFAETHSTALDFYSPMPCTARVFLHLMGILSPQTWPFVLLRIWIFSLLVGVGALIGLIIWQSSGKEFYDTITTITTTCYLLGVMSGAWSLRRVKIQELLGSNIGSLELYAHQHGFLAEWHFMSSKRLLETSGFLMLMLATRWLVHFDLFEQQEEPFERTCGFCFAAVGMAALAYLQLHLVAGLDLAIDSFTVNFFRNMDLGIASAEWNVVQVTLRQVSTKLGASLLLLGSSCLVSLLLLVEIAFFRPEEQRGELTNVQLILFIAWLVPPLLLFLYVLMRAANITEKAMRVAPLVNSWSFKRGEGSSGWMDVGRQYMVQYIRQSEAGFYFQGRRLYIFQITKLCYYLGAFSMAPRPGLRGPSGPGGAVLSSIS</sequence>
<name>A0ABP0KJ58_9DINO</name>
<keyword evidence="5" id="KW-1185">Reference proteome</keyword>
<feature type="transmembrane region" description="Helical" evidence="2">
    <location>
        <begin position="318"/>
        <end position="339"/>
    </location>
</feature>
<protein>
    <submittedName>
        <fullName evidence="3">Uncharacterized protein</fullName>
    </submittedName>
</protein>
<dbReference type="Proteomes" id="UP001642484">
    <property type="component" value="Unassembled WGS sequence"/>
</dbReference>
<evidence type="ECO:0000313" key="3">
    <source>
        <dbReference type="EMBL" id="CAK9026878.1"/>
    </source>
</evidence>
<organism evidence="3 5">
    <name type="scientific">Durusdinium trenchii</name>
    <dbReference type="NCBI Taxonomy" id="1381693"/>
    <lineage>
        <taxon>Eukaryota</taxon>
        <taxon>Sar</taxon>
        <taxon>Alveolata</taxon>
        <taxon>Dinophyceae</taxon>
        <taxon>Suessiales</taxon>
        <taxon>Symbiodiniaceae</taxon>
        <taxon>Durusdinium</taxon>
    </lineage>
</organism>
<feature type="transmembrane region" description="Helical" evidence="2">
    <location>
        <begin position="505"/>
        <end position="525"/>
    </location>
</feature>
<feature type="transmembrane region" description="Helical" evidence="2">
    <location>
        <begin position="351"/>
        <end position="370"/>
    </location>
</feature>
<accession>A0ABP0KJ58</accession>
<dbReference type="EMBL" id="CAXAMN010008890">
    <property type="protein sequence ID" value="CAK9026878.1"/>
    <property type="molecule type" value="Genomic_DNA"/>
</dbReference>
<evidence type="ECO:0000313" key="5">
    <source>
        <dbReference type="Proteomes" id="UP001642484"/>
    </source>
</evidence>
<dbReference type="EMBL" id="CAXAMN010010001">
    <property type="protein sequence ID" value="CAK9030457.1"/>
    <property type="molecule type" value="Genomic_DNA"/>
</dbReference>
<keyword evidence="2" id="KW-0812">Transmembrane</keyword>
<feature type="compositionally biased region" description="Basic and acidic residues" evidence="1">
    <location>
        <begin position="1"/>
        <end position="10"/>
    </location>
</feature>
<evidence type="ECO:0000313" key="4">
    <source>
        <dbReference type="EMBL" id="CAK9030457.1"/>
    </source>
</evidence>
<evidence type="ECO:0000256" key="2">
    <source>
        <dbReference type="SAM" id="Phobius"/>
    </source>
</evidence>